<protein>
    <submittedName>
        <fullName evidence="1">13398_t:CDS:1</fullName>
    </submittedName>
</protein>
<reference evidence="1" key="1">
    <citation type="submission" date="2021-06" db="EMBL/GenBank/DDBJ databases">
        <authorList>
            <person name="Kallberg Y."/>
            <person name="Tangrot J."/>
            <person name="Rosling A."/>
        </authorList>
    </citation>
    <scope>NUCLEOTIDE SEQUENCE</scope>
    <source>
        <strain evidence="1">MA461A</strain>
    </source>
</reference>
<comment type="caution">
    <text evidence="1">The sequence shown here is derived from an EMBL/GenBank/DDBJ whole genome shotgun (WGS) entry which is preliminary data.</text>
</comment>
<feature type="non-terminal residue" evidence="1">
    <location>
        <position position="1"/>
    </location>
</feature>
<dbReference type="Proteomes" id="UP000789920">
    <property type="component" value="Unassembled WGS sequence"/>
</dbReference>
<proteinExistence type="predicted"/>
<accession>A0ACA9SLQ4</accession>
<organism evidence="1 2">
    <name type="scientific">Racocetra persica</name>
    <dbReference type="NCBI Taxonomy" id="160502"/>
    <lineage>
        <taxon>Eukaryota</taxon>
        <taxon>Fungi</taxon>
        <taxon>Fungi incertae sedis</taxon>
        <taxon>Mucoromycota</taxon>
        <taxon>Glomeromycotina</taxon>
        <taxon>Glomeromycetes</taxon>
        <taxon>Diversisporales</taxon>
        <taxon>Gigasporaceae</taxon>
        <taxon>Racocetra</taxon>
    </lineage>
</organism>
<feature type="non-terminal residue" evidence="1">
    <location>
        <position position="102"/>
    </location>
</feature>
<gene>
    <name evidence="1" type="ORF">RPERSI_LOCUS32375</name>
</gene>
<evidence type="ECO:0000313" key="2">
    <source>
        <dbReference type="Proteomes" id="UP000789920"/>
    </source>
</evidence>
<name>A0ACA9SLQ4_9GLOM</name>
<sequence>AYFNNSKFSENIVTKEQFERDHQRITILKRALDQQLTLYTEDKRIAALILAHKYQEKEILNWALYTAERSLKDYIRYCAYSEEETKFPDLSKVDLAKDILKR</sequence>
<evidence type="ECO:0000313" key="1">
    <source>
        <dbReference type="EMBL" id="CAG8842559.1"/>
    </source>
</evidence>
<dbReference type="EMBL" id="CAJVQC010134665">
    <property type="protein sequence ID" value="CAG8842559.1"/>
    <property type="molecule type" value="Genomic_DNA"/>
</dbReference>
<keyword evidence="2" id="KW-1185">Reference proteome</keyword>